<reference evidence="4 5" key="1">
    <citation type="journal article" date="2009" name="Stand. Genomic Sci.">
        <title>Complete genome sequence of Dyadobacter fermentans type strain (NS114).</title>
        <authorList>
            <person name="Lang E."/>
            <person name="Lapidus A."/>
            <person name="Chertkov O."/>
            <person name="Brettin T."/>
            <person name="Detter J.C."/>
            <person name="Han C."/>
            <person name="Copeland A."/>
            <person name="Glavina Del Rio T."/>
            <person name="Nolan M."/>
            <person name="Chen F."/>
            <person name="Lucas S."/>
            <person name="Tice H."/>
            <person name="Cheng J.F."/>
            <person name="Land M."/>
            <person name="Hauser L."/>
            <person name="Chang Y.J."/>
            <person name="Jeffries C.D."/>
            <person name="Kopitz M."/>
            <person name="Bruce D."/>
            <person name="Goodwin L."/>
            <person name="Pitluck S."/>
            <person name="Ovchinnikova G."/>
            <person name="Pati A."/>
            <person name="Ivanova N."/>
            <person name="Mavrommatis K."/>
            <person name="Chen A."/>
            <person name="Palaniappan K."/>
            <person name="Chain P."/>
            <person name="Bristow J."/>
            <person name="Eisen J.A."/>
            <person name="Markowitz V."/>
            <person name="Hugenholtz P."/>
            <person name="Goker M."/>
            <person name="Rohde M."/>
            <person name="Kyrpides N.C."/>
            <person name="Klenk H.P."/>
        </authorList>
    </citation>
    <scope>NUCLEOTIDE SEQUENCE [LARGE SCALE GENOMIC DNA]</scope>
    <source>
        <strain evidence="5">ATCC 700827 / DSM 18053 / CIP 107007 / KCTC 52180 / NS114</strain>
    </source>
</reference>
<evidence type="ECO:0000256" key="1">
    <source>
        <dbReference type="SAM" id="Phobius"/>
    </source>
</evidence>
<keyword evidence="1" id="KW-1133">Transmembrane helix</keyword>
<dbReference type="PIRSF" id="PIRSF018266">
    <property type="entry name" value="FecR"/>
    <property type="match status" value="1"/>
</dbReference>
<dbReference type="PANTHER" id="PTHR30273:SF2">
    <property type="entry name" value="PROTEIN FECR"/>
    <property type="match status" value="1"/>
</dbReference>
<keyword evidence="1" id="KW-0472">Membrane</keyword>
<evidence type="ECO:0000313" key="4">
    <source>
        <dbReference type="EMBL" id="ACT92969.1"/>
    </source>
</evidence>
<name>C6VTM6_DYAFD</name>
<evidence type="ECO:0000313" key="5">
    <source>
        <dbReference type="Proteomes" id="UP000002011"/>
    </source>
</evidence>
<evidence type="ECO:0000259" key="2">
    <source>
        <dbReference type="Pfam" id="PF04773"/>
    </source>
</evidence>
<dbReference type="Pfam" id="PF16344">
    <property type="entry name" value="FecR_C"/>
    <property type="match status" value="1"/>
</dbReference>
<dbReference type="STRING" id="471854.Dfer_1728"/>
<dbReference type="AlphaFoldDB" id="C6VTM6"/>
<proteinExistence type="predicted"/>
<dbReference type="Gene3D" id="3.55.50.30">
    <property type="match status" value="1"/>
</dbReference>
<protein>
    <submittedName>
        <fullName evidence="4">Anti-FecI sigma factor, FecR</fullName>
    </submittedName>
</protein>
<dbReference type="eggNOG" id="COG3712">
    <property type="taxonomic scope" value="Bacteria"/>
</dbReference>
<dbReference type="Proteomes" id="UP000002011">
    <property type="component" value="Chromosome"/>
</dbReference>
<dbReference type="InterPro" id="IPR006860">
    <property type="entry name" value="FecR"/>
</dbReference>
<dbReference type="InterPro" id="IPR012373">
    <property type="entry name" value="Ferrdict_sens_TM"/>
</dbReference>
<feature type="domain" description="Protein FecR C-terminal" evidence="3">
    <location>
        <begin position="246"/>
        <end position="314"/>
    </location>
</feature>
<accession>C6VTM6</accession>
<dbReference type="GO" id="GO:0016989">
    <property type="term" value="F:sigma factor antagonist activity"/>
    <property type="evidence" value="ECO:0007669"/>
    <property type="project" value="TreeGrafter"/>
</dbReference>
<sequence length="315" mass="35997">MRPDRQLLDKYLAGQCTPDEQRAVEQWLQADRLDADLPPAPDETGATERIWDEIQHLPSSRPARSTRLMWLAGLAASVLLVVGISWLFTPAKTVRVAERVAPSARKQTIVLHSPAGKREKFTLPDGSRIHLNAGSSLEYAEPFDRTVALRGEGYFEIARDTLHPFRIATARTQVTVLGTVFNLKAYENEPLTELVVKEGKVRFADIRDESRQLILTADQRGAFANGRRPEKTSVHPARYFAWRDNRLVFQDQKLSEIVPVLERWYGVKITIRSKELAGLRYIGTFQDQSLQRVMEHISYALDFKYQLNDHQLTIY</sequence>
<dbReference type="InterPro" id="IPR032508">
    <property type="entry name" value="FecR_C"/>
</dbReference>
<organism evidence="4 5">
    <name type="scientific">Dyadobacter fermentans (strain ATCC 700827 / DSM 18053 / CIP 107007 / KCTC 52180 / NS114)</name>
    <dbReference type="NCBI Taxonomy" id="471854"/>
    <lineage>
        <taxon>Bacteria</taxon>
        <taxon>Pseudomonadati</taxon>
        <taxon>Bacteroidota</taxon>
        <taxon>Cytophagia</taxon>
        <taxon>Cytophagales</taxon>
        <taxon>Spirosomataceae</taxon>
        <taxon>Dyadobacter</taxon>
    </lineage>
</organism>
<dbReference type="Gene3D" id="2.60.120.1440">
    <property type="match status" value="1"/>
</dbReference>
<keyword evidence="1" id="KW-0812">Transmembrane</keyword>
<feature type="domain" description="FecR protein" evidence="2">
    <location>
        <begin position="112"/>
        <end position="202"/>
    </location>
</feature>
<dbReference type="KEGG" id="dfe:Dfer_1728"/>
<evidence type="ECO:0000259" key="3">
    <source>
        <dbReference type="Pfam" id="PF16344"/>
    </source>
</evidence>
<keyword evidence="5" id="KW-1185">Reference proteome</keyword>
<gene>
    <name evidence="4" type="ordered locus">Dfer_1728</name>
</gene>
<dbReference type="EMBL" id="CP001619">
    <property type="protein sequence ID" value="ACT92969.1"/>
    <property type="molecule type" value="Genomic_DNA"/>
</dbReference>
<feature type="transmembrane region" description="Helical" evidence="1">
    <location>
        <begin position="68"/>
        <end position="88"/>
    </location>
</feature>
<dbReference type="Pfam" id="PF04773">
    <property type="entry name" value="FecR"/>
    <property type="match status" value="1"/>
</dbReference>
<dbReference type="HOGENOM" id="CLU_050192_2_2_10"/>
<dbReference type="PANTHER" id="PTHR30273">
    <property type="entry name" value="PERIPLASMIC SIGNAL SENSOR AND SIGMA FACTOR ACTIVATOR FECR-RELATED"/>
    <property type="match status" value="1"/>
</dbReference>